<dbReference type="OrthoDB" id="1140688at2"/>
<dbReference type="InterPro" id="IPR013783">
    <property type="entry name" value="Ig-like_fold"/>
</dbReference>
<name>A0A444GM77_9FLAO</name>
<dbReference type="NCBIfam" id="TIGR04131">
    <property type="entry name" value="Bac_Flav_CTERM"/>
    <property type="match status" value="1"/>
</dbReference>
<accession>A0A444GM77</accession>
<proteinExistence type="predicted"/>
<evidence type="ECO:0000313" key="2">
    <source>
        <dbReference type="Proteomes" id="UP000287527"/>
    </source>
</evidence>
<dbReference type="Gene3D" id="2.60.40.10">
    <property type="entry name" value="Immunoglobulins"/>
    <property type="match status" value="3"/>
</dbReference>
<dbReference type="AlphaFoldDB" id="A0A444GM77"/>
<dbReference type="RefSeq" id="WP_128391170.1">
    <property type="nucleotide sequence ID" value="NZ_SBII01000014.1"/>
</dbReference>
<evidence type="ECO:0000313" key="1">
    <source>
        <dbReference type="EMBL" id="RWW92082.1"/>
    </source>
</evidence>
<organism evidence="1 2">
    <name type="scientific">Flavobacterium cerinum</name>
    <dbReference type="NCBI Taxonomy" id="2502784"/>
    <lineage>
        <taxon>Bacteria</taxon>
        <taxon>Pseudomonadati</taxon>
        <taxon>Bacteroidota</taxon>
        <taxon>Flavobacteriia</taxon>
        <taxon>Flavobacteriales</taxon>
        <taxon>Flavobacteriaceae</taxon>
        <taxon>Flavobacterium</taxon>
    </lineage>
</organism>
<protein>
    <submittedName>
        <fullName evidence="1">T9SS type B sorting domain-containing protein</fullName>
    </submittedName>
</protein>
<keyword evidence="2" id="KW-1185">Reference proteome</keyword>
<comment type="caution">
    <text evidence="1">The sequence shown here is derived from an EMBL/GenBank/DDBJ whole genome shotgun (WGS) entry which is preliminary data.</text>
</comment>
<dbReference type="Proteomes" id="UP000287527">
    <property type="component" value="Unassembled WGS sequence"/>
</dbReference>
<sequence>MKRNLLTFFAFIVAITTYSQVDVALYQQFNGRYDFTFVGNTLNTTHNAGNTPCTILTSSSQSLNLPSGNVIEKAYLYWAGSGTGDLNIKLNGQEIISERTFNVIFNSGNDNIPRPFFSAFADVTSIVTTTGNALYTVSDLDLTNVINGDVPSQNIYCRNGTNFGGWVIVVVYKNENIQLNQINIYDGLQFVPDEVNITLNNLNVLDSTGAKIGFVAWEGDVALNSGESLKVNNAVLSNALNPSTNAFNSTNTVTGSTSLYNMDLDIYNIQDYIVVGDATAEIKLTSAADFVMINTIVTRLNSISPDATVTVTTDQECDSRTIVANYTIHNNNSTDILPANTPVSVYLNGDLVQTFLTITNIPINGSESGSISITVPNGAPLDYQLIFIADDDGTGNGIVIEISEINNSFIVNGKLWVSPTLTSPADLTACNTGDGTGIFDLSGYETSLKNVPSDTITFYTSFAAAQAGTGNITDTAAYNATSNPQEIFVRLTDLHGCFAVSSFDLITVLCADATVVVNSILQNCDSRVLVVNYTVNNIGEIVLPATTPVAIYANNTLLTVTATTADIPVGGSETATITITIPAGIPLNFNLIFVVDDNGTGNGIVPEMIETNNSFTVPVSLWVSPVLQQPEDVTACETFNGSGIGLFNFSGYLESLKNSPTDIVTFHNSLEDAVSGDNDITDSGTFTSATGKEIFVRLEDKNGCFDTASFKLVIIDCYFPDGTVVIDDVYKQCNSRILHIHYTVSNFDGTDILPAETPVAIYANGTLLDVTATINDIAIDGSESGFIQVTIPIGIPLDFDLSFVVDDTGDGSGIVIELDETNNNFTKAEKLVLSPVLQQPADIESCDEGLGSSTFDFSHYAQELKNYPDEVVTFYTSQQNADQDLDRIYNTSQYRIDQNPTRIFVRLDNGTCHTTASFLLRSKKCPPKPYNYVTPNSDGLNDGFYVDGLRNIFLNFKMSIYNRWGTLIWTGDHSKADWNTIADVSKVGTEGTIVPVGTYYFVLELNDPDFPEPIVGWVYVTK</sequence>
<dbReference type="Pfam" id="PF13585">
    <property type="entry name" value="CHU_C"/>
    <property type="match status" value="1"/>
</dbReference>
<dbReference type="InterPro" id="IPR026341">
    <property type="entry name" value="T9SS_type_B"/>
</dbReference>
<gene>
    <name evidence="1" type="ORF">EPI11_16900</name>
</gene>
<reference evidence="1 2" key="1">
    <citation type="submission" date="2019-01" db="EMBL/GenBank/DDBJ databases">
        <title>Flavobacterium sp. nov.,isolated from freshwater.</title>
        <authorList>
            <person name="Zhang R."/>
            <person name="Du Z.-J."/>
        </authorList>
    </citation>
    <scope>NUCLEOTIDE SEQUENCE [LARGE SCALE GENOMIC DNA]</scope>
    <source>
        <strain evidence="1 2">1E403</strain>
    </source>
</reference>
<dbReference type="EMBL" id="SBII01000014">
    <property type="protein sequence ID" value="RWW92082.1"/>
    <property type="molecule type" value="Genomic_DNA"/>
</dbReference>